<evidence type="ECO:0000256" key="3">
    <source>
        <dbReference type="ARBA" id="ARBA00022670"/>
    </source>
</evidence>
<sequence>MKKTIIGVVIVVLLAVGAYFLFGRPSDTDVVPNGPDTTQGPDGAQPTSTAPTAPEDGPESVIGKSVEGRDITAYHFGSGSTDVLFVGGIHGGYEWNTSLVAFELIDHLKNNPNVIPEGVRVTVIPILNPDGLNKVVGVAGRFAAADVTASAAVQVTGRFNANNVDLNRNFDCDWQASAKWQDKTVSGGTAAFSEPESAAMKAYIEARRPDAVVVWYSAAGGVFSSSCHDGVLAETNALTNAYAKASGYKGYESYDFYETTGDMANWLAKIKVPAISVLLTNHTGTEWSKNRAGAEAILKYYAE</sequence>
<keyword evidence="6" id="KW-0482">Metalloprotease</keyword>
<feature type="domain" description="Peptidase M14" evidence="9">
    <location>
        <begin position="34"/>
        <end position="301"/>
    </location>
</feature>
<dbReference type="CDD" id="cd00596">
    <property type="entry name" value="Peptidase_M14_like"/>
    <property type="match status" value="1"/>
</dbReference>
<dbReference type="GO" id="GO:0006508">
    <property type="term" value="P:proteolysis"/>
    <property type="evidence" value="ECO:0007669"/>
    <property type="project" value="UniProtKB-KW"/>
</dbReference>
<keyword evidence="3" id="KW-0645">Protease</keyword>
<dbReference type="GO" id="GO:0004181">
    <property type="term" value="F:metallocarboxypeptidase activity"/>
    <property type="evidence" value="ECO:0007669"/>
    <property type="project" value="InterPro"/>
</dbReference>
<comment type="similarity">
    <text evidence="2 7">Belongs to the peptidase M14 family.</text>
</comment>
<dbReference type="GO" id="GO:0008270">
    <property type="term" value="F:zinc ion binding"/>
    <property type="evidence" value="ECO:0007669"/>
    <property type="project" value="InterPro"/>
</dbReference>
<comment type="cofactor">
    <cofactor evidence="1">
        <name>Zn(2+)</name>
        <dbReference type="ChEBI" id="CHEBI:29105"/>
    </cofactor>
</comment>
<evidence type="ECO:0000256" key="7">
    <source>
        <dbReference type="PROSITE-ProRule" id="PRU01379"/>
    </source>
</evidence>
<dbReference type="PROSITE" id="PS52035">
    <property type="entry name" value="PEPTIDASE_M14"/>
    <property type="match status" value="1"/>
</dbReference>
<protein>
    <recommendedName>
        <fullName evidence="9">Peptidase M14 domain-containing protein</fullName>
    </recommendedName>
</protein>
<evidence type="ECO:0000256" key="5">
    <source>
        <dbReference type="ARBA" id="ARBA00022833"/>
    </source>
</evidence>
<dbReference type="GO" id="GO:0005615">
    <property type="term" value="C:extracellular space"/>
    <property type="evidence" value="ECO:0007669"/>
    <property type="project" value="TreeGrafter"/>
</dbReference>
<comment type="caution">
    <text evidence="7">Lacks conserved residue(s) required for the propagation of feature annotation.</text>
</comment>
<dbReference type="Gene3D" id="3.40.630.10">
    <property type="entry name" value="Zn peptidases"/>
    <property type="match status" value="1"/>
</dbReference>
<evidence type="ECO:0000313" key="10">
    <source>
        <dbReference type="EMBL" id="OGY97827.1"/>
    </source>
</evidence>
<dbReference type="SMART" id="SM00631">
    <property type="entry name" value="Zn_pept"/>
    <property type="match status" value="1"/>
</dbReference>
<dbReference type="PANTHER" id="PTHR11705">
    <property type="entry name" value="PROTEASE FAMILY M14 CARBOXYPEPTIDASE A,B"/>
    <property type="match status" value="1"/>
</dbReference>
<evidence type="ECO:0000256" key="2">
    <source>
        <dbReference type="ARBA" id="ARBA00005988"/>
    </source>
</evidence>
<keyword evidence="4" id="KW-0378">Hydrolase</keyword>
<dbReference type="Pfam" id="PF00246">
    <property type="entry name" value="Peptidase_M14"/>
    <property type="match status" value="1"/>
</dbReference>
<dbReference type="STRING" id="1798647.A2855_03030"/>
<accession>A0A1G2CBI6</accession>
<dbReference type="InterPro" id="IPR000834">
    <property type="entry name" value="Peptidase_M14"/>
</dbReference>
<dbReference type="PANTHER" id="PTHR11705:SF143">
    <property type="entry name" value="SLL0236 PROTEIN"/>
    <property type="match status" value="1"/>
</dbReference>
<evidence type="ECO:0000256" key="8">
    <source>
        <dbReference type="SAM" id="MobiDB-lite"/>
    </source>
</evidence>
<name>A0A1G2CBI6_9BACT</name>
<evidence type="ECO:0000256" key="1">
    <source>
        <dbReference type="ARBA" id="ARBA00001947"/>
    </source>
</evidence>
<dbReference type="Proteomes" id="UP000179059">
    <property type="component" value="Unassembled WGS sequence"/>
</dbReference>
<evidence type="ECO:0000256" key="4">
    <source>
        <dbReference type="ARBA" id="ARBA00022801"/>
    </source>
</evidence>
<dbReference type="AlphaFoldDB" id="A0A1G2CBI6"/>
<keyword evidence="5" id="KW-0862">Zinc</keyword>
<evidence type="ECO:0000313" key="11">
    <source>
        <dbReference type="Proteomes" id="UP000179059"/>
    </source>
</evidence>
<evidence type="ECO:0000256" key="6">
    <source>
        <dbReference type="ARBA" id="ARBA00023049"/>
    </source>
</evidence>
<dbReference type="EMBL" id="MHKX01000022">
    <property type="protein sequence ID" value="OGY97827.1"/>
    <property type="molecule type" value="Genomic_DNA"/>
</dbReference>
<organism evidence="10 11">
    <name type="scientific">Candidatus Liptonbacteria bacterium RIFCSPHIGHO2_01_FULL_57_28</name>
    <dbReference type="NCBI Taxonomy" id="1798647"/>
    <lineage>
        <taxon>Bacteria</taxon>
        <taxon>Candidatus Liptoniibacteriota</taxon>
    </lineage>
</organism>
<feature type="region of interest" description="Disordered" evidence="8">
    <location>
        <begin position="29"/>
        <end position="62"/>
    </location>
</feature>
<evidence type="ECO:0000259" key="9">
    <source>
        <dbReference type="PROSITE" id="PS52035"/>
    </source>
</evidence>
<gene>
    <name evidence="10" type="ORF">A2855_03030</name>
</gene>
<comment type="caution">
    <text evidence="10">The sequence shown here is derived from an EMBL/GenBank/DDBJ whole genome shotgun (WGS) entry which is preliminary data.</text>
</comment>
<reference evidence="10 11" key="1">
    <citation type="journal article" date="2016" name="Nat. Commun.">
        <title>Thousands of microbial genomes shed light on interconnected biogeochemical processes in an aquifer system.</title>
        <authorList>
            <person name="Anantharaman K."/>
            <person name="Brown C.T."/>
            <person name="Hug L.A."/>
            <person name="Sharon I."/>
            <person name="Castelle C.J."/>
            <person name="Probst A.J."/>
            <person name="Thomas B.C."/>
            <person name="Singh A."/>
            <person name="Wilkins M.J."/>
            <person name="Karaoz U."/>
            <person name="Brodie E.L."/>
            <person name="Williams K.H."/>
            <person name="Hubbard S.S."/>
            <person name="Banfield J.F."/>
        </authorList>
    </citation>
    <scope>NUCLEOTIDE SEQUENCE [LARGE SCALE GENOMIC DNA]</scope>
</reference>
<dbReference type="SUPFAM" id="SSF53187">
    <property type="entry name" value="Zn-dependent exopeptidases"/>
    <property type="match status" value="1"/>
</dbReference>
<feature type="compositionally biased region" description="Polar residues" evidence="8">
    <location>
        <begin position="35"/>
        <end position="51"/>
    </location>
</feature>
<proteinExistence type="inferred from homology"/>